<dbReference type="InterPro" id="IPR008969">
    <property type="entry name" value="CarboxyPept-like_regulatory"/>
</dbReference>
<organism evidence="4 5">
    <name type="scientific">Pedobacter antarcticus</name>
    <dbReference type="NCBI Taxonomy" id="34086"/>
    <lineage>
        <taxon>Bacteria</taxon>
        <taxon>Pseudomonadati</taxon>
        <taxon>Bacteroidota</taxon>
        <taxon>Sphingobacteriia</taxon>
        <taxon>Sphingobacteriales</taxon>
        <taxon>Sphingobacteriaceae</taxon>
        <taxon>Pedobacter</taxon>
    </lineage>
</organism>
<keyword evidence="1" id="KW-0998">Cell outer membrane</keyword>
<dbReference type="Pfam" id="PF07715">
    <property type="entry name" value="Plug"/>
    <property type="match status" value="1"/>
</dbReference>
<comment type="subcellular location">
    <subcellularLocation>
        <location evidence="1">Cell outer membrane</location>
        <topology evidence="1">Multi-pass membrane protein</topology>
    </subcellularLocation>
</comment>
<accession>A0A1I2G4E6</accession>
<evidence type="ECO:0000259" key="3">
    <source>
        <dbReference type="Pfam" id="PF07715"/>
    </source>
</evidence>
<dbReference type="EMBL" id="FONS01000005">
    <property type="protein sequence ID" value="SFF11999.1"/>
    <property type="molecule type" value="Genomic_DNA"/>
</dbReference>
<dbReference type="PROSITE" id="PS52016">
    <property type="entry name" value="TONB_DEPENDENT_REC_3"/>
    <property type="match status" value="1"/>
</dbReference>
<sequence length="1162" mass="128511">MPINPNQPKVGNLTIAYNSLKQLLVSGSLRPNPLFSMKNQAFKPGKIRHPTLSKLLLLMKLTTLFLLFGLLQVSAAVRAQRISIRQKNQPLSLALEAIKQQTGYVFLSNSFDTEKESITVNVKDAGLDQALKACLGDLPVDYHIVDRTIVLTLRKTIPQISAQQILRGIVKDEKGVTIPGAGIKIKGTLQTTTTDINGAFSIDVPSPQAVLIISYVGYQSQEIVAGNQKALTVNLVPSENALEEVAVVGFGTQRKVSLTGAQSTIDAKELKLPVASITQSLAGRIAGVVGVQRSGEPGRSTADIWIRGISTFGGNSSAPLILVDGVERSIDNIDPEDIESFTVLKDASGTAVYGVRGANGVIIVKTKVGKVGKPSIFLDYNEGFSTFTRRPQMADGVTYMNMANEATAGRGMDPKFSQELIQKTASREDPLLYPNVDWMKEIFNRFSRNRRANLNASGGVDNAQYYVSLAYYNEDGFLKTDDLSQYNSKLDYKRYNFTSNLNLKLTGTTKMDLGLQGFASNGNYPGEKTEDIFGSAMDISPVEYPVMYPGNFIPGKASNGGFRNPYADLTRRGYRTEFDNQLYTNLRVTQDLNFLTEGLTATAMVAFDVKNNNSIKRSKRESTYFPDTNKPYNEDGSLNLVQTFNSGGNYLSYEPSRGGNRKFYTEGAVNYDRAFGKHRFGGLMLGYTQDYTNPFAGDFTSSIPERFVGLATRATYSYDDRYFGEFNFGYNGSELFAPENRFGSFPALGLGWVASNEKFFEGLKKSISFLKFRYSIGTTGIGKIANGDLVGRRFAYLTLLSDNAPGYQLGKNFNNSGGINITDYGVEIRWAESRKQDLGMEIRTLNDNLYIMVDLFREKRTGIFLQRQSVPSFIGLVNSPYGNLGVVDNRGIDATVEYNVKVGSVDLGIRGNVTYNKDKLVNDDRPEQAYPWMSHIGDNILSRYGYIAEKLFDSQEEIDASAVPGSKQLIKPGDIKYQDLNGDGLINDYDKTRIGRGDVPNLIIGFGFTASYKGFALSTLFQSMHNSDIMLGGSAIFPFNGGGGLSNAYSNITNRWTEENPSQDVFYPRLAYGEDQNFNNTQASSWWVKDNSFIRLKTAQLSYNLPPRFSEKLRLKNAAVYLIGTNLLTFSKFKLWDPELQTSNGNKYPLTANVSLGLNIKF</sequence>
<protein>
    <submittedName>
        <fullName evidence="4">TonB-linked outer membrane protein, SusC/RagA family</fullName>
    </submittedName>
</protein>
<dbReference type="AlphaFoldDB" id="A0A1I2G4E6"/>
<keyword evidence="1 2" id="KW-0472">Membrane</keyword>
<dbReference type="STRING" id="34086.SAMN04488084_104206"/>
<dbReference type="InterPro" id="IPR023997">
    <property type="entry name" value="TonB-dep_OMP_SusC/RagA_CS"/>
</dbReference>
<feature type="domain" description="TonB-dependent receptor plug" evidence="3">
    <location>
        <begin position="256"/>
        <end position="361"/>
    </location>
</feature>
<evidence type="ECO:0000256" key="1">
    <source>
        <dbReference type="PROSITE-ProRule" id="PRU01360"/>
    </source>
</evidence>
<evidence type="ECO:0000256" key="2">
    <source>
        <dbReference type="SAM" id="Phobius"/>
    </source>
</evidence>
<dbReference type="InterPro" id="IPR023996">
    <property type="entry name" value="TonB-dep_OMP_SusC/RagA"/>
</dbReference>
<reference evidence="4 5" key="1">
    <citation type="submission" date="2016-10" db="EMBL/GenBank/DDBJ databases">
        <authorList>
            <person name="de Groot N.N."/>
        </authorList>
    </citation>
    <scope>NUCLEOTIDE SEQUENCE [LARGE SCALE GENOMIC DNA]</scope>
    <source>
        <strain evidence="4 5">ATCC 51969</strain>
    </source>
</reference>
<dbReference type="NCBIfam" id="TIGR04057">
    <property type="entry name" value="SusC_RagA_signa"/>
    <property type="match status" value="1"/>
</dbReference>
<comment type="similarity">
    <text evidence="1">Belongs to the TonB-dependent receptor family.</text>
</comment>
<dbReference type="Proteomes" id="UP000183129">
    <property type="component" value="Unassembled WGS sequence"/>
</dbReference>
<dbReference type="InterPro" id="IPR012910">
    <property type="entry name" value="Plug_dom"/>
</dbReference>
<dbReference type="Gene3D" id="2.60.40.1120">
    <property type="entry name" value="Carboxypeptidase-like, regulatory domain"/>
    <property type="match status" value="1"/>
</dbReference>
<evidence type="ECO:0000313" key="5">
    <source>
        <dbReference type="Proteomes" id="UP000183129"/>
    </source>
</evidence>
<proteinExistence type="inferred from homology"/>
<dbReference type="SUPFAM" id="SSF49464">
    <property type="entry name" value="Carboxypeptidase regulatory domain-like"/>
    <property type="match status" value="1"/>
</dbReference>
<keyword evidence="2" id="KW-1133">Transmembrane helix</keyword>
<feature type="transmembrane region" description="Helical" evidence="2">
    <location>
        <begin position="55"/>
        <end position="77"/>
    </location>
</feature>
<keyword evidence="1" id="KW-1134">Transmembrane beta strand</keyword>
<dbReference type="FunFam" id="2.170.130.10:FF:000003">
    <property type="entry name" value="SusC/RagA family TonB-linked outer membrane protein"/>
    <property type="match status" value="1"/>
</dbReference>
<dbReference type="Pfam" id="PF13715">
    <property type="entry name" value="CarbopepD_reg_2"/>
    <property type="match status" value="1"/>
</dbReference>
<evidence type="ECO:0000313" key="4">
    <source>
        <dbReference type="EMBL" id="SFF11999.1"/>
    </source>
</evidence>
<keyword evidence="1" id="KW-0813">Transport</keyword>
<gene>
    <name evidence="4" type="ORF">SAMN03003324_02480</name>
</gene>
<dbReference type="Gene3D" id="2.170.130.10">
    <property type="entry name" value="TonB-dependent receptor, plug domain"/>
    <property type="match status" value="1"/>
</dbReference>
<keyword evidence="1 2" id="KW-0812">Transmembrane</keyword>
<dbReference type="InterPro" id="IPR037066">
    <property type="entry name" value="Plug_dom_sf"/>
</dbReference>
<dbReference type="InterPro" id="IPR039426">
    <property type="entry name" value="TonB-dep_rcpt-like"/>
</dbReference>
<dbReference type="SUPFAM" id="SSF56935">
    <property type="entry name" value="Porins"/>
    <property type="match status" value="1"/>
</dbReference>
<dbReference type="GO" id="GO:0009279">
    <property type="term" value="C:cell outer membrane"/>
    <property type="evidence" value="ECO:0007669"/>
    <property type="project" value="UniProtKB-SubCell"/>
</dbReference>
<name>A0A1I2G4E6_9SPHI</name>
<dbReference type="NCBIfam" id="TIGR04056">
    <property type="entry name" value="OMP_RagA_SusC"/>
    <property type="match status" value="1"/>
</dbReference>